<reference evidence="1" key="2">
    <citation type="journal article" date="2015" name="Data Brief">
        <title>Shoot transcriptome of the giant reed, Arundo donax.</title>
        <authorList>
            <person name="Barrero R.A."/>
            <person name="Guerrero F.D."/>
            <person name="Moolhuijzen P."/>
            <person name="Goolsby J.A."/>
            <person name="Tidwell J."/>
            <person name="Bellgard S.E."/>
            <person name="Bellgard M.I."/>
        </authorList>
    </citation>
    <scope>NUCLEOTIDE SEQUENCE</scope>
    <source>
        <tissue evidence="1">Shoot tissue taken approximately 20 cm above the soil surface</tissue>
    </source>
</reference>
<protein>
    <submittedName>
        <fullName evidence="1">Uncharacterized protein</fullName>
    </submittedName>
</protein>
<dbReference type="EMBL" id="GBRH01242645">
    <property type="protein sequence ID" value="JAD55250.1"/>
    <property type="molecule type" value="Transcribed_RNA"/>
</dbReference>
<name>A0A0A9B259_ARUDO</name>
<dbReference type="AlphaFoldDB" id="A0A0A9B259"/>
<evidence type="ECO:0000313" key="1">
    <source>
        <dbReference type="EMBL" id="JAD55250.1"/>
    </source>
</evidence>
<reference evidence="1" key="1">
    <citation type="submission" date="2014-09" db="EMBL/GenBank/DDBJ databases">
        <authorList>
            <person name="Magalhaes I.L.F."/>
            <person name="Oliveira U."/>
            <person name="Santos F.R."/>
            <person name="Vidigal T.H.D.A."/>
            <person name="Brescovit A.D."/>
            <person name="Santos A.J."/>
        </authorList>
    </citation>
    <scope>NUCLEOTIDE SEQUENCE</scope>
    <source>
        <tissue evidence="1">Shoot tissue taken approximately 20 cm above the soil surface</tissue>
    </source>
</reference>
<sequence>MLSEHILKKRTDPVLEAPTHDRFWGRETETSLSLAFCKEVASNPVSWHMVESTSPVREACPSIRTYLSNIKK</sequence>
<proteinExistence type="predicted"/>
<organism evidence="1">
    <name type="scientific">Arundo donax</name>
    <name type="common">Giant reed</name>
    <name type="synonym">Donax arundinaceus</name>
    <dbReference type="NCBI Taxonomy" id="35708"/>
    <lineage>
        <taxon>Eukaryota</taxon>
        <taxon>Viridiplantae</taxon>
        <taxon>Streptophyta</taxon>
        <taxon>Embryophyta</taxon>
        <taxon>Tracheophyta</taxon>
        <taxon>Spermatophyta</taxon>
        <taxon>Magnoliopsida</taxon>
        <taxon>Liliopsida</taxon>
        <taxon>Poales</taxon>
        <taxon>Poaceae</taxon>
        <taxon>PACMAD clade</taxon>
        <taxon>Arundinoideae</taxon>
        <taxon>Arundineae</taxon>
        <taxon>Arundo</taxon>
    </lineage>
</organism>
<accession>A0A0A9B259</accession>